<name>A0AAD2CBL3_9STRA</name>
<evidence type="ECO:0000256" key="3">
    <source>
        <dbReference type="SAM" id="MobiDB-lite"/>
    </source>
</evidence>
<keyword evidence="6" id="KW-1185">Reference proteome</keyword>
<dbReference type="Pfam" id="PF01142">
    <property type="entry name" value="TruD"/>
    <property type="match status" value="1"/>
</dbReference>
<dbReference type="EMBL" id="CAKOGP040000002">
    <property type="protein sequence ID" value="CAJ1924592.1"/>
    <property type="molecule type" value="Genomic_DNA"/>
</dbReference>
<proteinExistence type="inferred from homology"/>
<feature type="region of interest" description="Disordered" evidence="3">
    <location>
        <begin position="75"/>
        <end position="109"/>
    </location>
</feature>
<dbReference type="GO" id="GO:0005634">
    <property type="term" value="C:nucleus"/>
    <property type="evidence" value="ECO:0007669"/>
    <property type="project" value="TreeGrafter"/>
</dbReference>
<comment type="caution">
    <text evidence="5">The sequence shown here is derived from an EMBL/GenBank/DDBJ whole genome shotgun (WGS) entry which is preliminary data.</text>
</comment>
<evidence type="ECO:0000313" key="6">
    <source>
        <dbReference type="Proteomes" id="UP001295423"/>
    </source>
</evidence>
<feature type="compositionally biased region" description="Polar residues" evidence="3">
    <location>
        <begin position="75"/>
        <end position="84"/>
    </location>
</feature>
<dbReference type="InterPro" id="IPR011760">
    <property type="entry name" value="PsdUridine_synth_TruD_insert"/>
</dbReference>
<dbReference type="PIRSF" id="PIRSF037016">
    <property type="entry name" value="Pseudouridin_synth_euk_prd"/>
    <property type="match status" value="1"/>
</dbReference>
<evidence type="ECO:0000256" key="2">
    <source>
        <dbReference type="ARBA" id="ARBA00023235"/>
    </source>
</evidence>
<dbReference type="PROSITE" id="PS50984">
    <property type="entry name" value="TRUD"/>
    <property type="match status" value="1"/>
</dbReference>
<dbReference type="GO" id="GO:0009982">
    <property type="term" value="F:pseudouridine synthase activity"/>
    <property type="evidence" value="ECO:0007669"/>
    <property type="project" value="InterPro"/>
</dbReference>
<dbReference type="PANTHER" id="PTHR13326">
    <property type="entry name" value="TRNA PSEUDOURIDINE SYNTHASE D"/>
    <property type="match status" value="1"/>
</dbReference>
<feature type="compositionally biased region" description="Basic and acidic residues" evidence="3">
    <location>
        <begin position="87"/>
        <end position="109"/>
    </location>
</feature>
<dbReference type="InterPro" id="IPR020103">
    <property type="entry name" value="PsdUridine_synth_cat_dom_sf"/>
</dbReference>
<dbReference type="PANTHER" id="PTHR13326:SF21">
    <property type="entry name" value="PSEUDOURIDYLATE SYNTHASE PUS7L"/>
    <property type="match status" value="1"/>
</dbReference>
<feature type="domain" description="TRUD" evidence="4">
    <location>
        <begin position="346"/>
        <end position="571"/>
    </location>
</feature>
<dbReference type="NCBIfam" id="TIGR00094">
    <property type="entry name" value="tRNA_TruD_broad"/>
    <property type="match status" value="1"/>
</dbReference>
<evidence type="ECO:0000313" key="5">
    <source>
        <dbReference type="EMBL" id="CAJ1924592.1"/>
    </source>
</evidence>
<evidence type="ECO:0000259" key="4">
    <source>
        <dbReference type="PROSITE" id="PS50984"/>
    </source>
</evidence>
<evidence type="ECO:0000256" key="1">
    <source>
        <dbReference type="ARBA" id="ARBA00007953"/>
    </source>
</evidence>
<dbReference type="AlphaFoldDB" id="A0AAD2CBL3"/>
<sequence>MSSDPQPKDDEADDKGENCLVEKCAEVDETERTLGISEYLTSGKGFSAVMKARYADFLVHEVGLDGKIAKLTDTTVPTSSNQSQTETKAKEEAKKEEAKREEVSSGRKPYDWPALQSQLVDMIKDESIAEKLMHILQTHNKKEDCEEKYITMPALEKDQRRFVHEWVRNSVPCARSDSADGHIRIWHCKFEKEMSNYKTFADPRKKKRKMEWPKDRPDFLQFVLYKENVDTTTAVKDLSRKGGKARIGYAGMKDKRGITTQFCTLYRIEPQQIASRRNASGGGNTNQRGYSVVQVGNFEYVSEELRLGRLTGNRFDIVLRNVQRTDDDSVQKEQLLEAAKSMKEKGFVNYFGTQRFGKYNDTHKVGVAVLQGDYKKAADIIMEPKPGDRKDAAEGRLDWQNRFEKGESAEAEAECAKRVIRSLNRFMTAETSLMQSLSRKPLDYKRAFSCIPKNLRMMFVHAVQSLIWNKAASFRVSSMDKDNVMVGDLVLGEGRGNTKTITQEDIDKGTYTLDDIVAPLIGTKSVLPENELGEFMKTKMESELGVTVDMFKKIQDKDLAIYGDYRKIFCRPKDFDYDVKEYFDPLQPLLQTDLMKLNDENVEIKPKSEEHNQLKVAMVVGFTLPSSSYATIAVRELTKRPTSNEYQKELNL</sequence>
<dbReference type="GO" id="GO:0003723">
    <property type="term" value="F:RNA binding"/>
    <property type="evidence" value="ECO:0007669"/>
    <property type="project" value="InterPro"/>
</dbReference>
<reference evidence="5" key="1">
    <citation type="submission" date="2023-08" db="EMBL/GenBank/DDBJ databases">
        <authorList>
            <person name="Audoor S."/>
            <person name="Bilcke G."/>
        </authorList>
    </citation>
    <scope>NUCLEOTIDE SEQUENCE</scope>
</reference>
<gene>
    <name evidence="5" type="ORF">CYCCA115_LOCUS1092</name>
</gene>
<accession>A0AAD2CBL3</accession>
<dbReference type="GO" id="GO:0001522">
    <property type="term" value="P:pseudouridine synthesis"/>
    <property type="evidence" value="ECO:0007669"/>
    <property type="project" value="InterPro"/>
</dbReference>
<organism evidence="5 6">
    <name type="scientific">Cylindrotheca closterium</name>
    <dbReference type="NCBI Taxonomy" id="2856"/>
    <lineage>
        <taxon>Eukaryota</taxon>
        <taxon>Sar</taxon>
        <taxon>Stramenopiles</taxon>
        <taxon>Ochrophyta</taxon>
        <taxon>Bacillariophyta</taxon>
        <taxon>Bacillariophyceae</taxon>
        <taxon>Bacillariophycidae</taxon>
        <taxon>Bacillariales</taxon>
        <taxon>Bacillariaceae</taxon>
        <taxon>Cylindrotheca</taxon>
    </lineage>
</organism>
<dbReference type="Proteomes" id="UP001295423">
    <property type="component" value="Unassembled WGS sequence"/>
</dbReference>
<protein>
    <recommendedName>
        <fullName evidence="4">TRUD domain-containing protein</fullName>
    </recommendedName>
</protein>
<dbReference type="SUPFAM" id="SSF55120">
    <property type="entry name" value="Pseudouridine synthase"/>
    <property type="match status" value="1"/>
</dbReference>
<comment type="similarity">
    <text evidence="1">Belongs to the pseudouridine synthase TruD family.</text>
</comment>
<dbReference type="InterPro" id="IPR042214">
    <property type="entry name" value="TruD_catalytic"/>
</dbReference>
<dbReference type="Gene3D" id="3.30.2350.20">
    <property type="entry name" value="TruD, catalytic domain"/>
    <property type="match status" value="2"/>
</dbReference>
<dbReference type="InterPro" id="IPR001656">
    <property type="entry name" value="PsdUridine_synth_TruD"/>
</dbReference>
<dbReference type="CDD" id="cd02576">
    <property type="entry name" value="PseudoU_synth_ScPUS7"/>
    <property type="match status" value="1"/>
</dbReference>
<keyword evidence="2" id="KW-0413">Isomerase</keyword>